<protein>
    <submittedName>
        <fullName evidence="1">Uncharacterized protein</fullName>
    </submittedName>
</protein>
<keyword evidence="2" id="KW-1185">Reference proteome</keyword>
<organism evidence="1 2">
    <name type="scientific">Cirrhinus molitorella</name>
    <name type="common">mud carp</name>
    <dbReference type="NCBI Taxonomy" id="172907"/>
    <lineage>
        <taxon>Eukaryota</taxon>
        <taxon>Metazoa</taxon>
        <taxon>Chordata</taxon>
        <taxon>Craniata</taxon>
        <taxon>Vertebrata</taxon>
        <taxon>Euteleostomi</taxon>
        <taxon>Actinopterygii</taxon>
        <taxon>Neopterygii</taxon>
        <taxon>Teleostei</taxon>
        <taxon>Ostariophysi</taxon>
        <taxon>Cypriniformes</taxon>
        <taxon>Cyprinidae</taxon>
        <taxon>Labeoninae</taxon>
        <taxon>Labeonini</taxon>
        <taxon>Cirrhinus</taxon>
    </lineage>
</organism>
<dbReference type="Proteomes" id="UP001558613">
    <property type="component" value="Unassembled WGS sequence"/>
</dbReference>
<evidence type="ECO:0000313" key="2">
    <source>
        <dbReference type="Proteomes" id="UP001558613"/>
    </source>
</evidence>
<reference evidence="1 2" key="1">
    <citation type="submission" date="2023-09" db="EMBL/GenBank/DDBJ databases">
        <authorList>
            <person name="Wang M."/>
        </authorList>
    </citation>
    <scope>NUCLEOTIDE SEQUENCE [LARGE SCALE GENOMIC DNA]</scope>
    <source>
        <strain evidence="1">GT-2023</strain>
        <tissue evidence="1">Liver</tissue>
    </source>
</reference>
<name>A0ABR3NZ44_9TELE</name>
<gene>
    <name evidence="1" type="ORF">QQF64_000943</name>
</gene>
<evidence type="ECO:0000313" key="1">
    <source>
        <dbReference type="EMBL" id="KAL1282140.1"/>
    </source>
</evidence>
<sequence length="128" mass="14125">MALKMFHTAAAIDSAWPFWSHQGATVKRSSTYQSCAGTPACCTSKYGSTEFSVSVPSPQWTTVHLSYTDPRVSTTLLFPFKPLSGRQQRMLYPSNPITDLSAAGWLSVWRSRVLCYMALGIQNPTVAE</sequence>
<comment type="caution">
    <text evidence="1">The sequence shown here is derived from an EMBL/GenBank/DDBJ whole genome shotgun (WGS) entry which is preliminary data.</text>
</comment>
<dbReference type="EMBL" id="JAYMGO010000001">
    <property type="protein sequence ID" value="KAL1282140.1"/>
    <property type="molecule type" value="Genomic_DNA"/>
</dbReference>
<proteinExistence type="predicted"/>
<accession>A0ABR3NZ44</accession>